<evidence type="ECO:0000259" key="5">
    <source>
        <dbReference type="PROSITE" id="PS50932"/>
    </source>
</evidence>
<evidence type="ECO:0000256" key="3">
    <source>
        <dbReference type="ARBA" id="ARBA00023163"/>
    </source>
</evidence>
<comment type="caution">
    <text evidence="6">The sequence shown here is derived from an EMBL/GenBank/DDBJ whole genome shotgun (WGS) entry which is preliminary data.</text>
</comment>
<keyword evidence="8" id="KW-1185">Reference proteome</keyword>
<gene>
    <name evidence="6" type="ORF">J2S90_003208</name>
    <name evidence="7" type="ORF">J2S93_003660</name>
</gene>
<evidence type="ECO:0000256" key="2">
    <source>
        <dbReference type="ARBA" id="ARBA00023125"/>
    </source>
</evidence>
<protein>
    <submittedName>
        <fullName evidence="6">LacI family transcriptional regulator</fullName>
    </submittedName>
</protein>
<feature type="region of interest" description="Disordered" evidence="4">
    <location>
        <begin position="323"/>
        <end position="355"/>
    </location>
</feature>
<dbReference type="PROSITE" id="PS50932">
    <property type="entry name" value="HTH_LACI_2"/>
    <property type="match status" value="1"/>
</dbReference>
<dbReference type="SUPFAM" id="SSF53822">
    <property type="entry name" value="Periplasmic binding protein-like I"/>
    <property type="match status" value="1"/>
</dbReference>
<organism evidence="6 9">
    <name type="scientific">Arthrobacter bambusae</name>
    <dbReference type="NCBI Taxonomy" id="1338426"/>
    <lineage>
        <taxon>Bacteria</taxon>
        <taxon>Bacillati</taxon>
        <taxon>Actinomycetota</taxon>
        <taxon>Actinomycetes</taxon>
        <taxon>Micrococcales</taxon>
        <taxon>Micrococcaceae</taxon>
        <taxon>Arthrobacter</taxon>
    </lineage>
</organism>
<name>A0AAW8DHP7_9MICC</name>
<evidence type="ECO:0000256" key="4">
    <source>
        <dbReference type="SAM" id="MobiDB-lite"/>
    </source>
</evidence>
<feature type="domain" description="HTH lacI-type" evidence="5">
    <location>
        <begin position="5"/>
        <end position="59"/>
    </location>
</feature>
<dbReference type="PANTHER" id="PTHR30146">
    <property type="entry name" value="LACI-RELATED TRANSCRIPTIONAL REPRESSOR"/>
    <property type="match status" value="1"/>
</dbReference>
<keyword evidence="3" id="KW-0804">Transcription</keyword>
<evidence type="ECO:0000313" key="8">
    <source>
        <dbReference type="Proteomes" id="UP001230951"/>
    </source>
</evidence>
<reference evidence="6 8" key="1">
    <citation type="submission" date="2023-07" db="EMBL/GenBank/DDBJ databases">
        <title>Sorghum-associated microbial communities from plants grown in Nebraska, USA.</title>
        <authorList>
            <person name="Schachtman D."/>
        </authorList>
    </citation>
    <scope>NUCLEOTIDE SEQUENCE</scope>
    <source>
        <strain evidence="6">DS1006</strain>
        <strain evidence="7 8">DS1016</strain>
    </source>
</reference>
<dbReference type="InterPro" id="IPR046335">
    <property type="entry name" value="LacI/GalR-like_sensor"/>
</dbReference>
<keyword evidence="1" id="KW-0805">Transcription regulation</keyword>
<dbReference type="CDD" id="cd06267">
    <property type="entry name" value="PBP1_LacI_sugar_binding-like"/>
    <property type="match status" value="1"/>
</dbReference>
<dbReference type="InterPro" id="IPR028082">
    <property type="entry name" value="Peripla_BP_I"/>
</dbReference>
<dbReference type="AlphaFoldDB" id="A0AAW8DHP7"/>
<dbReference type="PANTHER" id="PTHR30146:SF138">
    <property type="entry name" value="TRANSCRIPTIONAL REGULATORY PROTEIN"/>
    <property type="match status" value="1"/>
</dbReference>
<dbReference type="Pfam" id="PF13377">
    <property type="entry name" value="Peripla_BP_3"/>
    <property type="match status" value="1"/>
</dbReference>
<dbReference type="Proteomes" id="UP001242995">
    <property type="component" value="Unassembled WGS sequence"/>
</dbReference>
<dbReference type="RefSeq" id="WP_306962606.1">
    <property type="nucleotide sequence ID" value="NZ_JAUSRG010000010.1"/>
</dbReference>
<dbReference type="Gene3D" id="1.10.260.40">
    <property type="entry name" value="lambda repressor-like DNA-binding domains"/>
    <property type="match status" value="1"/>
</dbReference>
<dbReference type="InterPro" id="IPR010982">
    <property type="entry name" value="Lambda_DNA-bd_dom_sf"/>
</dbReference>
<dbReference type="SUPFAM" id="SSF47413">
    <property type="entry name" value="lambda repressor-like DNA-binding domains"/>
    <property type="match status" value="1"/>
</dbReference>
<keyword evidence="2" id="KW-0238">DNA-binding</keyword>
<dbReference type="InterPro" id="IPR000843">
    <property type="entry name" value="HTH_LacI"/>
</dbReference>
<dbReference type="EMBL" id="JAUSTF010000010">
    <property type="protein sequence ID" value="MDQ0182213.1"/>
    <property type="molecule type" value="Genomic_DNA"/>
</dbReference>
<evidence type="ECO:0000313" key="9">
    <source>
        <dbReference type="Proteomes" id="UP001242995"/>
    </source>
</evidence>
<dbReference type="Proteomes" id="UP001230951">
    <property type="component" value="Unassembled WGS sequence"/>
</dbReference>
<dbReference type="SMART" id="SM00354">
    <property type="entry name" value="HTH_LACI"/>
    <property type="match status" value="1"/>
</dbReference>
<sequence>MTGRPTITQLAAELGIAPSTVSRAFTRPNLLKPETVAMVQKAAEAAGYVPNHHARALSTGRAGAIGLIVPDIANPFFPPLVRAAQNYASDLGLSVFLADTDEDPTREDRLISRMAPQVEGLIVVSSRLASSRIRQIADSQRVAFINRDVPETYRILLDTAAAIRSGLTHLSGLGHRRIAYVGGPPQSWANKQRRSAVDNFSKAHALEVMHFSADPGTYDAAKALSDSVAASGVTAVIAFDDVIAHGLMGGFAAAGVDVPKDLSVIGCDDTLATETFPALSTIAVNVGAAARRAVAALSENPGSTSLTGARIIFEGTLVLRGTTGPVRPASNPLTLEPELDHPSTGSVQARRGSDS</sequence>
<dbReference type="GO" id="GO:0000976">
    <property type="term" value="F:transcription cis-regulatory region binding"/>
    <property type="evidence" value="ECO:0007669"/>
    <property type="project" value="TreeGrafter"/>
</dbReference>
<dbReference type="GO" id="GO:0003700">
    <property type="term" value="F:DNA-binding transcription factor activity"/>
    <property type="evidence" value="ECO:0007669"/>
    <property type="project" value="TreeGrafter"/>
</dbReference>
<dbReference type="CDD" id="cd01392">
    <property type="entry name" value="HTH_LacI"/>
    <property type="match status" value="1"/>
</dbReference>
<dbReference type="Gene3D" id="3.40.50.2300">
    <property type="match status" value="2"/>
</dbReference>
<accession>A0AAW8DHP7</accession>
<evidence type="ECO:0000313" key="7">
    <source>
        <dbReference type="EMBL" id="MDQ0182213.1"/>
    </source>
</evidence>
<evidence type="ECO:0000313" key="6">
    <source>
        <dbReference type="EMBL" id="MDP9906229.1"/>
    </source>
</evidence>
<proteinExistence type="predicted"/>
<evidence type="ECO:0000256" key="1">
    <source>
        <dbReference type="ARBA" id="ARBA00023015"/>
    </source>
</evidence>
<dbReference type="EMBL" id="JAUSRG010000010">
    <property type="protein sequence ID" value="MDP9906229.1"/>
    <property type="molecule type" value="Genomic_DNA"/>
</dbReference>